<proteinExistence type="predicted"/>
<dbReference type="PROSITE" id="PS50088">
    <property type="entry name" value="ANK_REPEAT"/>
    <property type="match status" value="5"/>
</dbReference>
<reference evidence="2 3" key="1">
    <citation type="journal article" date="2024" name="J. Plant Pathol.">
        <title>Sequence and assembly of the genome of Seiridium unicorne, isolate CBS 538.82, causal agent of cypress canker disease.</title>
        <authorList>
            <person name="Scali E."/>
            <person name="Rocca G.D."/>
            <person name="Danti R."/>
            <person name="Garbelotto M."/>
            <person name="Barberini S."/>
            <person name="Baroncelli R."/>
            <person name="Emiliani G."/>
        </authorList>
    </citation>
    <scope>NUCLEOTIDE SEQUENCE [LARGE SCALE GENOMIC DNA]</scope>
    <source>
        <strain evidence="2 3">BM-138-508</strain>
    </source>
</reference>
<organism evidence="2 3">
    <name type="scientific">Seiridium unicorne</name>
    <dbReference type="NCBI Taxonomy" id="138068"/>
    <lineage>
        <taxon>Eukaryota</taxon>
        <taxon>Fungi</taxon>
        <taxon>Dikarya</taxon>
        <taxon>Ascomycota</taxon>
        <taxon>Pezizomycotina</taxon>
        <taxon>Sordariomycetes</taxon>
        <taxon>Xylariomycetidae</taxon>
        <taxon>Amphisphaeriales</taxon>
        <taxon>Sporocadaceae</taxon>
        <taxon>Seiridium</taxon>
    </lineage>
</organism>
<keyword evidence="3" id="KW-1185">Reference proteome</keyword>
<comment type="caution">
    <text evidence="2">The sequence shown here is derived from an EMBL/GenBank/DDBJ whole genome shotgun (WGS) entry which is preliminary data.</text>
</comment>
<feature type="repeat" description="ANK" evidence="1">
    <location>
        <begin position="290"/>
        <end position="322"/>
    </location>
</feature>
<dbReference type="PROSITE" id="PS50297">
    <property type="entry name" value="ANK_REP_REGION"/>
    <property type="match status" value="4"/>
</dbReference>
<dbReference type="PANTHER" id="PTHR24121">
    <property type="entry name" value="NO MECHANORECEPTOR POTENTIAL C, ISOFORM D-RELATED"/>
    <property type="match status" value="1"/>
</dbReference>
<feature type="repeat" description="ANK" evidence="1">
    <location>
        <begin position="503"/>
        <end position="535"/>
    </location>
</feature>
<feature type="repeat" description="ANK" evidence="1">
    <location>
        <begin position="404"/>
        <end position="436"/>
    </location>
</feature>
<dbReference type="PANTHER" id="PTHR24121:SF23">
    <property type="entry name" value="NO MECHANORECEPTOR POTENTIAL C, ISOFORM H"/>
    <property type="match status" value="1"/>
</dbReference>
<dbReference type="InterPro" id="IPR002110">
    <property type="entry name" value="Ankyrin_rpt"/>
</dbReference>
<evidence type="ECO:0008006" key="4">
    <source>
        <dbReference type="Google" id="ProtNLM"/>
    </source>
</evidence>
<name>A0ABR2UK81_9PEZI</name>
<gene>
    <name evidence="2" type="ORF">SUNI508_10804</name>
</gene>
<feature type="repeat" description="ANK" evidence="1">
    <location>
        <begin position="468"/>
        <end position="492"/>
    </location>
</feature>
<dbReference type="Pfam" id="PF12796">
    <property type="entry name" value="Ank_2"/>
    <property type="match status" value="2"/>
</dbReference>
<dbReference type="EMBL" id="JARVKF010000421">
    <property type="protein sequence ID" value="KAK9414861.1"/>
    <property type="molecule type" value="Genomic_DNA"/>
</dbReference>
<dbReference type="SUPFAM" id="SSF48403">
    <property type="entry name" value="Ankyrin repeat"/>
    <property type="match status" value="1"/>
</dbReference>
<evidence type="ECO:0000256" key="1">
    <source>
        <dbReference type="PROSITE-ProRule" id="PRU00023"/>
    </source>
</evidence>
<evidence type="ECO:0000313" key="2">
    <source>
        <dbReference type="EMBL" id="KAK9414861.1"/>
    </source>
</evidence>
<feature type="repeat" description="ANK" evidence="1">
    <location>
        <begin position="536"/>
        <end position="568"/>
    </location>
</feature>
<dbReference type="InterPro" id="IPR036770">
    <property type="entry name" value="Ankyrin_rpt-contain_sf"/>
</dbReference>
<dbReference type="Proteomes" id="UP001408356">
    <property type="component" value="Unassembled WGS sequence"/>
</dbReference>
<sequence length="657" mass="72831">MSDPISAASAFVSFLAFAATVVNQVFRLAKSFRDAPQQRKDLLEMVFDIREAHGMQLASQTANYGTGPPTTGILGRNGRNLIEVQKRLEDVAAQPVEPQRGSLRKTWRRLRKRCRIRQVVRDANMVVPQIQARTQVIQAAQTAETLVHVKKMLPSQALPCSKNCLCGCHSKSRASPIPLPPNLFRVCSALAIGRSRYSSGFARCRHCGSSPRVPTLFEADYRFPGWIIRAAVHISVARTGWIPRFNLKVHRRFQSTQGDIFWHVRRGNVGHIREELRAKPAQINYQLHSDGRVPLHEAIYYSRTDVILTLLGDGADFTIEDDRGADAVKKLKMYILGGRLPEGIVGKIGEIRGTLHCDLSDYSDLGFTLLHKIVLGLSGPTLREHLSGLDRDALYQQLNSVDATSRTPLHWACERDDYDTVKLLIASGANIEARTSGGRTPLSLLASTKTAKCFDLLVKKSNPNTTFSGQSVIHLAATWGNLELVTNLINEGPGRVIDARCGTGRTPLMYASHSNHFGIVEYLLGERANSEVIDHSGMTALFYAVSENSHESLVKLLEKGASCQHVNKSGETIWHRAARSADEETLAILVEHVKPSEVDLYQENNAGDSPFYIARQHPRSSEYFVRIFFDTSKVLRDGSVGLSVSEMEPEIAGNSHL</sequence>
<protein>
    <recommendedName>
        <fullName evidence="4">Ankyrin</fullName>
    </recommendedName>
</protein>
<dbReference type="SMART" id="SM00248">
    <property type="entry name" value="ANK"/>
    <property type="match status" value="7"/>
</dbReference>
<dbReference type="Pfam" id="PF00023">
    <property type="entry name" value="Ank"/>
    <property type="match status" value="1"/>
</dbReference>
<dbReference type="Gene3D" id="1.25.40.20">
    <property type="entry name" value="Ankyrin repeat-containing domain"/>
    <property type="match status" value="3"/>
</dbReference>
<keyword evidence="1" id="KW-0040">ANK repeat</keyword>
<accession>A0ABR2UK81</accession>
<evidence type="ECO:0000313" key="3">
    <source>
        <dbReference type="Proteomes" id="UP001408356"/>
    </source>
</evidence>